<comment type="caution">
    <text evidence="5">The sequence shown here is derived from an EMBL/GenBank/DDBJ whole genome shotgun (WGS) entry which is preliminary data.</text>
</comment>
<reference evidence="5 6" key="1">
    <citation type="submission" date="2024-09" db="EMBL/GenBank/DDBJ databases">
        <authorList>
            <person name="Sun Q."/>
            <person name="Mori K."/>
        </authorList>
    </citation>
    <scope>NUCLEOTIDE SEQUENCE [LARGE SCALE GENOMIC DNA]</scope>
    <source>
        <strain evidence="5 6">JCM 13503</strain>
    </source>
</reference>
<gene>
    <name evidence="5" type="ORF">ACFFLM_02440</name>
</gene>
<evidence type="ECO:0000256" key="3">
    <source>
        <dbReference type="RuleBase" id="RU362032"/>
    </source>
</evidence>
<dbReference type="EC" id="5.3.2.-" evidence="3"/>
<organism evidence="5 6">
    <name type="scientific">Deinococcus oregonensis</name>
    <dbReference type="NCBI Taxonomy" id="1805970"/>
    <lineage>
        <taxon>Bacteria</taxon>
        <taxon>Thermotogati</taxon>
        <taxon>Deinococcota</taxon>
        <taxon>Deinococci</taxon>
        <taxon>Deinococcales</taxon>
        <taxon>Deinococcaceae</taxon>
        <taxon>Deinococcus</taxon>
    </lineage>
</organism>
<evidence type="ECO:0000313" key="6">
    <source>
        <dbReference type="Proteomes" id="UP001589733"/>
    </source>
</evidence>
<keyword evidence="6" id="KW-1185">Reference proteome</keyword>
<comment type="similarity">
    <text evidence="1 3">Belongs to the 4-oxalocrotonate tautomerase family.</text>
</comment>
<dbReference type="EMBL" id="JBHLYR010000010">
    <property type="protein sequence ID" value="MFB9990844.1"/>
    <property type="molecule type" value="Genomic_DNA"/>
</dbReference>
<dbReference type="InterPro" id="IPR018191">
    <property type="entry name" value="4-OT"/>
</dbReference>
<proteinExistence type="inferred from homology"/>
<evidence type="ECO:0000259" key="4">
    <source>
        <dbReference type="Pfam" id="PF01361"/>
    </source>
</evidence>
<accession>A0ABV6ATK7</accession>
<dbReference type="PANTHER" id="PTHR35530:SF1">
    <property type="entry name" value="2-HYDROXYMUCONATE TAUTOMERASE"/>
    <property type="match status" value="1"/>
</dbReference>
<dbReference type="NCBIfam" id="TIGR00013">
    <property type="entry name" value="taut"/>
    <property type="match status" value="1"/>
</dbReference>
<dbReference type="RefSeq" id="WP_380005187.1">
    <property type="nucleotide sequence ID" value="NZ_JBHLYR010000010.1"/>
</dbReference>
<evidence type="ECO:0000256" key="1">
    <source>
        <dbReference type="ARBA" id="ARBA00006723"/>
    </source>
</evidence>
<evidence type="ECO:0000256" key="2">
    <source>
        <dbReference type="ARBA" id="ARBA00023235"/>
    </source>
</evidence>
<protein>
    <recommendedName>
        <fullName evidence="3">Tautomerase</fullName>
        <ecNumber evidence="3">5.3.2.-</ecNumber>
    </recommendedName>
</protein>
<dbReference type="Pfam" id="PF01361">
    <property type="entry name" value="Tautomerase"/>
    <property type="match status" value="1"/>
</dbReference>
<dbReference type="PANTHER" id="PTHR35530">
    <property type="entry name" value="TAUTOMERASE-RELATED"/>
    <property type="match status" value="1"/>
</dbReference>
<keyword evidence="2 3" id="KW-0413">Isomerase</keyword>
<dbReference type="InterPro" id="IPR014347">
    <property type="entry name" value="Tautomerase/MIF_sf"/>
</dbReference>
<dbReference type="SUPFAM" id="SSF55331">
    <property type="entry name" value="Tautomerase/MIF"/>
    <property type="match status" value="1"/>
</dbReference>
<dbReference type="Proteomes" id="UP001589733">
    <property type="component" value="Unassembled WGS sequence"/>
</dbReference>
<evidence type="ECO:0000313" key="5">
    <source>
        <dbReference type="EMBL" id="MFB9990844.1"/>
    </source>
</evidence>
<sequence>MPYIHIRITDEGVTTEQKAELVARSTQMLVDVLGKNPNTTVVVIEEVPLENWGIGGELVSVRRRRERAIPPKS</sequence>
<name>A0ABV6ATK7_9DEIO</name>
<dbReference type="InterPro" id="IPR004370">
    <property type="entry name" value="4-OT-like_dom"/>
</dbReference>
<feature type="domain" description="4-oxalocrotonate tautomerase-like" evidence="4">
    <location>
        <begin position="2"/>
        <end position="61"/>
    </location>
</feature>
<dbReference type="Gene3D" id="3.30.429.10">
    <property type="entry name" value="Macrophage Migration Inhibitory Factor"/>
    <property type="match status" value="1"/>
</dbReference>